<dbReference type="Proteomes" id="UP001239111">
    <property type="component" value="Chromosome 1"/>
</dbReference>
<comment type="caution">
    <text evidence="1">The sequence shown here is derived from an EMBL/GenBank/DDBJ whole genome shotgun (WGS) entry which is preliminary data.</text>
</comment>
<keyword evidence="2" id="KW-1185">Reference proteome</keyword>
<protein>
    <submittedName>
        <fullName evidence="1">Uncharacterized protein</fullName>
    </submittedName>
</protein>
<dbReference type="EMBL" id="CM056741">
    <property type="protein sequence ID" value="KAJ8687913.1"/>
    <property type="molecule type" value="Genomic_DNA"/>
</dbReference>
<evidence type="ECO:0000313" key="2">
    <source>
        <dbReference type="Proteomes" id="UP001239111"/>
    </source>
</evidence>
<proteinExistence type="predicted"/>
<accession>A0ACC2PY76</accession>
<gene>
    <name evidence="1" type="ORF">QAD02_023708</name>
</gene>
<organism evidence="1 2">
    <name type="scientific">Eretmocerus hayati</name>
    <dbReference type="NCBI Taxonomy" id="131215"/>
    <lineage>
        <taxon>Eukaryota</taxon>
        <taxon>Metazoa</taxon>
        <taxon>Ecdysozoa</taxon>
        <taxon>Arthropoda</taxon>
        <taxon>Hexapoda</taxon>
        <taxon>Insecta</taxon>
        <taxon>Pterygota</taxon>
        <taxon>Neoptera</taxon>
        <taxon>Endopterygota</taxon>
        <taxon>Hymenoptera</taxon>
        <taxon>Apocrita</taxon>
        <taxon>Proctotrupomorpha</taxon>
        <taxon>Chalcidoidea</taxon>
        <taxon>Aphelinidae</taxon>
        <taxon>Aphelininae</taxon>
        <taxon>Eretmocerus</taxon>
    </lineage>
</organism>
<sequence length="875" mass="103236">MQAKLMEQNRFLLRCRNCNLMPQHLRKIDSICKLLNLKDKRNARFFRKETERLQLKILRIEMNDIHYQLRQINSDISKITEKLKLFNVELFTKFDEFQFQKIFFFRRNLRDKLDRKFDFNLGKIAGTYQQEQQGCTKVFIVNNSRNSIHSGETIGLSTHTHGLDQNSQNFSKPEENIVNLTDIHIPEQVIKILNLGDRYNHALKPNQRDILNILKNVENTINPFSFSQQKEFTEREMNTIRNKILKHINNYNPKKIPISEYEHDVEYNVRCTRKFMKENGDILITKSDKGNKTVLIYREIYIQKMKENLEDELHYEKVNSNPLNKVINRVKDFIKKVNPKHPKNMSMREKMLNNKININVDSTNLSRAYGLPKTHKENNPLRIIVSSINSPLSELSKSLGASISRGCAKMEFQVKDSWTLKDDLQDITIPSDHILISFDAVQLFTKISLMLIVKAVEKRWQSLEDQTPLTKNEFLEAVKLIFNNTYFQFEGEFYRQKDGAPMGLPLSPIVANLVMEDCIEECLEKLNNLFDFKPRLLKIFVDDGLAIIPKDQVANFMNTFNNYDNNLKFTIELEKNSQLPFLDLLLINHNGNLITDWYQKPTQSHTYLNFNSHNPSTQKMATIYNLVDRGIKLAHPQYHSKNLIKIRDLLLLNGYPLKFIARHINTRITKIRNSDPQQEKALRKARNELYKRETKVVIPYFKKLSENLRRILSQYGIHTVFKSNNKFNNIIRLGKDKLEKMRLVDIVYKLNCLQCPKTYIGQSKRLLRKRMKEHKDNIKKGPEKLNVLSLHKMNESGHDFDWDNPQILDVEPHLNKRLVSEMFHIQLNHDSINIREDTKNLISFAYISPTREILRFRTVEALALFYFEFPRINFG</sequence>
<name>A0ACC2PY76_9HYME</name>
<evidence type="ECO:0000313" key="1">
    <source>
        <dbReference type="EMBL" id="KAJ8687913.1"/>
    </source>
</evidence>
<reference evidence="1" key="1">
    <citation type="submission" date="2023-04" db="EMBL/GenBank/DDBJ databases">
        <title>A chromosome-level genome assembly of the parasitoid wasp Eretmocerus hayati.</title>
        <authorList>
            <person name="Zhong Y."/>
            <person name="Liu S."/>
            <person name="Liu Y."/>
        </authorList>
    </citation>
    <scope>NUCLEOTIDE SEQUENCE</scope>
    <source>
        <strain evidence="1">ZJU_SS_LIU_2023</strain>
    </source>
</reference>